<dbReference type="InterPro" id="IPR020472">
    <property type="entry name" value="WD40_PAC1"/>
</dbReference>
<feature type="repeat" description="WD" evidence="4">
    <location>
        <begin position="259"/>
        <end position="292"/>
    </location>
</feature>
<dbReference type="PANTHER" id="PTHR16017:SF0">
    <property type="entry name" value="WD REPEAT-CONTAINING PROTEIN 70"/>
    <property type="match status" value="1"/>
</dbReference>
<dbReference type="InterPro" id="IPR036322">
    <property type="entry name" value="WD40_repeat_dom_sf"/>
</dbReference>
<gene>
    <name evidence="6" type="ORF">NQ315_004270</name>
</gene>
<evidence type="ECO:0000256" key="5">
    <source>
        <dbReference type="SAM" id="MobiDB-lite"/>
    </source>
</evidence>
<dbReference type="EMBL" id="JANEYG010000007">
    <property type="protein sequence ID" value="KAJ8922327.1"/>
    <property type="molecule type" value="Genomic_DNA"/>
</dbReference>
<name>A0AAV8W887_9CUCU</name>
<dbReference type="InterPro" id="IPR051858">
    <property type="entry name" value="WD_repeat_GAD-1"/>
</dbReference>
<feature type="repeat" description="WD" evidence="4">
    <location>
        <begin position="317"/>
        <end position="350"/>
    </location>
</feature>
<evidence type="ECO:0000256" key="3">
    <source>
        <dbReference type="ARBA" id="ARBA00038343"/>
    </source>
</evidence>
<dbReference type="Proteomes" id="UP001159042">
    <property type="component" value="Unassembled WGS sequence"/>
</dbReference>
<comment type="similarity">
    <text evidence="3">Belongs to the WD repeat GAD-1 family.</text>
</comment>
<evidence type="ECO:0000313" key="7">
    <source>
        <dbReference type="Proteomes" id="UP001159042"/>
    </source>
</evidence>
<feature type="region of interest" description="Disordered" evidence="5">
    <location>
        <begin position="609"/>
        <end position="632"/>
    </location>
</feature>
<evidence type="ECO:0008006" key="8">
    <source>
        <dbReference type="Google" id="ProtNLM"/>
    </source>
</evidence>
<evidence type="ECO:0000313" key="6">
    <source>
        <dbReference type="EMBL" id="KAJ8922327.1"/>
    </source>
</evidence>
<keyword evidence="2" id="KW-0677">Repeat</keyword>
<dbReference type="Gene3D" id="2.130.10.10">
    <property type="entry name" value="YVTN repeat-like/Quinoprotein amine dehydrogenase"/>
    <property type="match status" value="2"/>
</dbReference>
<proteinExistence type="inferred from homology"/>
<dbReference type="PROSITE" id="PS50082">
    <property type="entry name" value="WD_REPEATS_2"/>
    <property type="match status" value="4"/>
</dbReference>
<feature type="repeat" description="WD" evidence="4">
    <location>
        <begin position="158"/>
        <end position="190"/>
    </location>
</feature>
<dbReference type="PANTHER" id="PTHR16017">
    <property type="entry name" value="GASTRULATION DEFECTIVE PROTEIN 1-RELATED"/>
    <property type="match status" value="1"/>
</dbReference>
<dbReference type="SMART" id="SM00320">
    <property type="entry name" value="WD40"/>
    <property type="match status" value="6"/>
</dbReference>
<protein>
    <recommendedName>
        <fullName evidence="8">Gastrulation defective protein 1 homolog</fullName>
    </recommendedName>
</protein>
<feature type="compositionally biased region" description="Acidic residues" evidence="5">
    <location>
        <begin position="88"/>
        <end position="108"/>
    </location>
</feature>
<dbReference type="InterPro" id="IPR015943">
    <property type="entry name" value="WD40/YVTN_repeat-like_dom_sf"/>
</dbReference>
<dbReference type="GO" id="GO:0005634">
    <property type="term" value="C:nucleus"/>
    <property type="evidence" value="ECO:0007669"/>
    <property type="project" value="TreeGrafter"/>
</dbReference>
<keyword evidence="7" id="KW-1185">Reference proteome</keyword>
<organism evidence="6 7">
    <name type="scientific">Exocentrus adspersus</name>
    <dbReference type="NCBI Taxonomy" id="1586481"/>
    <lineage>
        <taxon>Eukaryota</taxon>
        <taxon>Metazoa</taxon>
        <taxon>Ecdysozoa</taxon>
        <taxon>Arthropoda</taxon>
        <taxon>Hexapoda</taxon>
        <taxon>Insecta</taxon>
        <taxon>Pterygota</taxon>
        <taxon>Neoptera</taxon>
        <taxon>Endopterygota</taxon>
        <taxon>Coleoptera</taxon>
        <taxon>Polyphaga</taxon>
        <taxon>Cucujiformia</taxon>
        <taxon>Chrysomeloidea</taxon>
        <taxon>Cerambycidae</taxon>
        <taxon>Lamiinae</taxon>
        <taxon>Acanthocinini</taxon>
        <taxon>Exocentrus</taxon>
    </lineage>
</organism>
<feature type="region of interest" description="Disordered" evidence="5">
    <location>
        <begin position="523"/>
        <end position="562"/>
    </location>
</feature>
<dbReference type="Pfam" id="PF00400">
    <property type="entry name" value="WD40"/>
    <property type="match status" value="3"/>
</dbReference>
<evidence type="ECO:0000256" key="1">
    <source>
        <dbReference type="ARBA" id="ARBA00022574"/>
    </source>
</evidence>
<sequence length="632" mass="70120">MNKKISFGKISPNFGQNSQKIEATGTISTFGPPKAIEAVEDDTEAQLMKTVMGISSFGKKAKVFDIKEMVEQVKATAKEITNAPAEDRLEESEDDDGDGDTEEEDEDLIGPPIPKDLTPTNESKVVSKAKASDSDSDDGSEEDTTDQLFIPCSHEAQMVHGTKAVTAISLDPSGARLASGSVDYDVSFWDFAGMDSNMRSFRTLQPADNHPIRGLYYSSTGDLLLVISGASQAKVIDRDGFEKLETVKGDMYITDQARTKGHTAGLLAGCWNPLVKEEFLTTSADGTVRTWDFYEGGNHHKQIIKCRAQNGLKVSPTSVSYNREGKVIACGCADGSLQLWDFRKSSVAPAMQIRKAHQPTEVTSIRFSHVGDNLLTRSCDETMKLWDVRNFKQAVHEVSDLFTRYDMTDAIFSPNDAVVATGISLRKGEKSGMVLFYDTSNFQLVRKMQVTESHTIKLFWHPKLNQIFVGTGNGLIKCYYDERRSLRGATLCAVKVHRKTQHSEVMSTQQVITPHALPLFRQERRKTSRKQMEKDRLDPVKSRRPDLPITSGQGGRVASSGGTLSSYVIRNLGLSKRVDDDQDPREAILKYAKDAEENPYWITPAYSKTQPQACTSKYTENEEPATKKSKTE</sequence>
<comment type="caution">
    <text evidence="6">The sequence shown here is derived from an EMBL/GenBank/DDBJ whole genome shotgun (WGS) entry which is preliminary data.</text>
</comment>
<feature type="region of interest" description="Disordered" evidence="5">
    <location>
        <begin position="77"/>
        <end position="145"/>
    </location>
</feature>
<dbReference type="GO" id="GO:0035861">
    <property type="term" value="C:site of double-strand break"/>
    <property type="evidence" value="ECO:0007669"/>
    <property type="project" value="TreeGrafter"/>
</dbReference>
<accession>A0AAV8W887</accession>
<dbReference type="InterPro" id="IPR001680">
    <property type="entry name" value="WD40_rpt"/>
</dbReference>
<dbReference type="FunFam" id="2.130.10.10:FF:001319">
    <property type="entry name" value="Gastrulation defective protein 1"/>
    <property type="match status" value="1"/>
</dbReference>
<evidence type="ECO:0000256" key="2">
    <source>
        <dbReference type="ARBA" id="ARBA00022737"/>
    </source>
</evidence>
<dbReference type="AlphaFoldDB" id="A0AAV8W887"/>
<evidence type="ECO:0000256" key="4">
    <source>
        <dbReference type="PROSITE-ProRule" id="PRU00221"/>
    </source>
</evidence>
<feature type="compositionally biased region" description="Acidic residues" evidence="5">
    <location>
        <begin position="134"/>
        <end position="145"/>
    </location>
</feature>
<dbReference type="SUPFAM" id="SSF50978">
    <property type="entry name" value="WD40 repeat-like"/>
    <property type="match status" value="1"/>
</dbReference>
<dbReference type="PRINTS" id="PR00320">
    <property type="entry name" value="GPROTEINBRPT"/>
</dbReference>
<feature type="compositionally biased region" description="Polar residues" evidence="5">
    <location>
        <begin position="609"/>
        <end position="618"/>
    </location>
</feature>
<keyword evidence="1 4" id="KW-0853">WD repeat</keyword>
<feature type="compositionally biased region" description="Basic and acidic residues" evidence="5">
    <location>
        <begin position="530"/>
        <end position="546"/>
    </location>
</feature>
<feature type="repeat" description="WD" evidence="4">
    <location>
        <begin position="355"/>
        <end position="396"/>
    </location>
</feature>
<reference evidence="6 7" key="1">
    <citation type="journal article" date="2023" name="Insect Mol. Biol.">
        <title>Genome sequencing provides insights into the evolution of gene families encoding plant cell wall-degrading enzymes in longhorned beetles.</title>
        <authorList>
            <person name="Shin N.R."/>
            <person name="Okamura Y."/>
            <person name="Kirsch R."/>
            <person name="Pauchet Y."/>
        </authorList>
    </citation>
    <scope>NUCLEOTIDE SEQUENCE [LARGE SCALE GENOMIC DNA]</scope>
    <source>
        <strain evidence="6">EAD_L_NR</strain>
    </source>
</reference>